<keyword evidence="2" id="KW-1185">Reference proteome</keyword>
<organism evidence="1 2">
    <name type="scientific">Chara braunii</name>
    <name type="common">Braun's stonewort</name>
    <dbReference type="NCBI Taxonomy" id="69332"/>
    <lineage>
        <taxon>Eukaryota</taxon>
        <taxon>Viridiplantae</taxon>
        <taxon>Streptophyta</taxon>
        <taxon>Charophyceae</taxon>
        <taxon>Charales</taxon>
        <taxon>Characeae</taxon>
        <taxon>Chara</taxon>
    </lineage>
</organism>
<reference evidence="1 2" key="1">
    <citation type="journal article" date="2018" name="Cell">
        <title>The Chara Genome: Secondary Complexity and Implications for Plant Terrestrialization.</title>
        <authorList>
            <person name="Nishiyama T."/>
            <person name="Sakayama H."/>
            <person name="Vries J.D."/>
            <person name="Buschmann H."/>
            <person name="Saint-Marcoux D."/>
            <person name="Ullrich K.K."/>
            <person name="Haas F.B."/>
            <person name="Vanderstraeten L."/>
            <person name="Becker D."/>
            <person name="Lang D."/>
            <person name="Vosolsobe S."/>
            <person name="Rombauts S."/>
            <person name="Wilhelmsson P.K.I."/>
            <person name="Janitza P."/>
            <person name="Kern R."/>
            <person name="Heyl A."/>
            <person name="Rumpler F."/>
            <person name="Villalobos L.I.A.C."/>
            <person name="Clay J.M."/>
            <person name="Skokan R."/>
            <person name="Toyoda A."/>
            <person name="Suzuki Y."/>
            <person name="Kagoshima H."/>
            <person name="Schijlen E."/>
            <person name="Tajeshwar N."/>
            <person name="Catarino B."/>
            <person name="Hetherington A.J."/>
            <person name="Saltykova A."/>
            <person name="Bonnot C."/>
            <person name="Breuninger H."/>
            <person name="Symeonidi A."/>
            <person name="Radhakrishnan G.V."/>
            <person name="Van Nieuwerburgh F."/>
            <person name="Deforce D."/>
            <person name="Chang C."/>
            <person name="Karol K.G."/>
            <person name="Hedrich R."/>
            <person name="Ulvskov P."/>
            <person name="Glockner G."/>
            <person name="Delwiche C.F."/>
            <person name="Petrasek J."/>
            <person name="Van de Peer Y."/>
            <person name="Friml J."/>
            <person name="Beilby M."/>
            <person name="Dolan L."/>
            <person name="Kohara Y."/>
            <person name="Sugano S."/>
            <person name="Fujiyama A."/>
            <person name="Delaux P.-M."/>
            <person name="Quint M."/>
            <person name="TheiBen G."/>
            <person name="Hagemann M."/>
            <person name="Harholt J."/>
            <person name="Dunand C."/>
            <person name="Zachgo S."/>
            <person name="Langdale J."/>
            <person name="Maumus F."/>
            <person name="Straeten D.V.D."/>
            <person name="Gould S.B."/>
            <person name="Rensing S.A."/>
        </authorList>
    </citation>
    <scope>NUCLEOTIDE SEQUENCE [LARGE SCALE GENOMIC DNA]</scope>
    <source>
        <strain evidence="1 2">S276</strain>
    </source>
</reference>
<dbReference type="OrthoDB" id="1678466at2759"/>
<gene>
    <name evidence="1" type="ORF">CBR_g51455</name>
</gene>
<protein>
    <submittedName>
        <fullName evidence="1">Uncharacterized protein</fullName>
    </submittedName>
</protein>
<evidence type="ECO:0000313" key="2">
    <source>
        <dbReference type="Proteomes" id="UP000265515"/>
    </source>
</evidence>
<comment type="caution">
    <text evidence="1">The sequence shown here is derived from an EMBL/GenBank/DDBJ whole genome shotgun (WGS) entry which is preliminary data.</text>
</comment>
<proteinExistence type="predicted"/>
<dbReference type="Proteomes" id="UP000265515">
    <property type="component" value="Unassembled WGS sequence"/>
</dbReference>
<dbReference type="Gramene" id="GBG65573">
    <property type="protein sequence ID" value="GBG65573"/>
    <property type="gene ID" value="CBR_g51455"/>
</dbReference>
<dbReference type="AlphaFoldDB" id="A0A388K6K0"/>
<evidence type="ECO:0000313" key="1">
    <source>
        <dbReference type="EMBL" id="GBG65573.1"/>
    </source>
</evidence>
<accession>A0A388K6K0</accession>
<name>A0A388K6K0_CHABU</name>
<sequence length="298" mass="33141">MSDMADLDEIAEDISFQAFDDDCRLLGSLLDECLRSEVGEEFMAKVDRIRVLAQEKVSPSWQEGAQWKGARGCWLVAKASLGDDVADLLKTIHGRRVLCTSPGKIVMLRRRVESQFGAMKDWVDGQVARHPNREGRPFGCVPSGLYDRPRSHPFRKELARDVLFKAEFRGGNPDEVPGAEWTRETLAIGLLAHALLCLSHLVACLDKKLLHSTQEKKTVVALGCAWSDSVQRGRDRRAVLELEGRYPNSRVDGRVVGQLVIRQSLNPVFLVGADESAKENLCGLMRPLRLAIGLRVAS</sequence>
<dbReference type="EMBL" id="BFEA01000063">
    <property type="protein sequence ID" value="GBG65573.1"/>
    <property type="molecule type" value="Genomic_DNA"/>
</dbReference>